<dbReference type="SUPFAM" id="SSF49401">
    <property type="entry name" value="Bacterial adhesins"/>
    <property type="match status" value="1"/>
</dbReference>
<dbReference type="InterPro" id="IPR000259">
    <property type="entry name" value="Adhesion_dom_fimbrial"/>
</dbReference>
<gene>
    <name evidence="7" type="ORF">C9J47_18660</name>
</gene>
<evidence type="ECO:0000259" key="6">
    <source>
        <dbReference type="Pfam" id="PF00419"/>
    </source>
</evidence>
<comment type="subcellular location">
    <subcellularLocation>
        <location evidence="1">Fimbrium</location>
    </subcellularLocation>
</comment>
<organism evidence="7 8">
    <name type="scientific">Photobacterium indicum</name>
    <dbReference type="NCBI Taxonomy" id="81447"/>
    <lineage>
        <taxon>Bacteria</taxon>
        <taxon>Pseudomonadati</taxon>
        <taxon>Pseudomonadota</taxon>
        <taxon>Gammaproteobacteria</taxon>
        <taxon>Vibrionales</taxon>
        <taxon>Vibrionaceae</taxon>
        <taxon>Photobacterium</taxon>
    </lineage>
</organism>
<keyword evidence="3 5" id="KW-0732">Signal</keyword>
<proteinExistence type="inferred from homology"/>
<dbReference type="GO" id="GO:0043709">
    <property type="term" value="P:cell adhesion involved in single-species biofilm formation"/>
    <property type="evidence" value="ECO:0007669"/>
    <property type="project" value="TreeGrafter"/>
</dbReference>
<evidence type="ECO:0000256" key="1">
    <source>
        <dbReference type="ARBA" id="ARBA00004561"/>
    </source>
</evidence>
<feature type="signal peptide" evidence="5">
    <location>
        <begin position="1"/>
        <end position="22"/>
    </location>
</feature>
<comment type="similarity">
    <text evidence="2">Belongs to the fimbrial protein family.</text>
</comment>
<sequence>MNKKVLSAAALLVMSVTNVAHAESVTAGNGQRGTVNFTGAITAQTCDTGIIVDGNDVAFVELPVITTSDFGTGASESTETPVAFGIAPLNPDDCPATTAALSLTGQTVTGFSDVLTSDEIATTNVGVQVLFDDKTPLLNKGYVDAGTNFDEVTKAVNLSANYFKTTEDAKAGLVTSVASYQIAYL</sequence>
<dbReference type="InterPro" id="IPR008966">
    <property type="entry name" value="Adhesion_dom_sf"/>
</dbReference>
<accession>A0A2T3L5Y9</accession>
<dbReference type="InterPro" id="IPR050263">
    <property type="entry name" value="Bact_Fimbrial_Adh_Pro"/>
</dbReference>
<dbReference type="AlphaFoldDB" id="A0A2T3L5Y9"/>
<evidence type="ECO:0000256" key="3">
    <source>
        <dbReference type="ARBA" id="ARBA00022729"/>
    </source>
</evidence>
<protein>
    <recommendedName>
        <fullName evidence="6">Fimbrial-type adhesion domain-containing protein</fullName>
    </recommendedName>
</protein>
<dbReference type="PANTHER" id="PTHR33420:SF12">
    <property type="entry name" value="FIMBRIN-LIKE PROTEIN FIMI-RELATED"/>
    <property type="match status" value="1"/>
</dbReference>
<evidence type="ECO:0000256" key="4">
    <source>
        <dbReference type="ARBA" id="ARBA00023263"/>
    </source>
</evidence>
<dbReference type="Proteomes" id="UP000241803">
    <property type="component" value="Unassembled WGS sequence"/>
</dbReference>
<reference evidence="7 8" key="1">
    <citation type="submission" date="2018-03" db="EMBL/GenBank/DDBJ databases">
        <title>Whole genome sequencing of Histamine producing bacteria.</title>
        <authorList>
            <person name="Butler K."/>
        </authorList>
    </citation>
    <scope>NUCLEOTIDE SEQUENCE [LARGE SCALE GENOMIC DNA]</scope>
    <source>
        <strain evidence="7 8">ATCC 19614</strain>
    </source>
</reference>
<dbReference type="InterPro" id="IPR036937">
    <property type="entry name" value="Adhesion_dom_fimbrial_sf"/>
</dbReference>
<dbReference type="EMBL" id="PYOC01000007">
    <property type="protein sequence ID" value="PSV45325.1"/>
    <property type="molecule type" value="Genomic_DNA"/>
</dbReference>
<feature type="domain" description="Fimbrial-type adhesion" evidence="6">
    <location>
        <begin position="36"/>
        <end position="184"/>
    </location>
</feature>
<evidence type="ECO:0000256" key="2">
    <source>
        <dbReference type="ARBA" id="ARBA00006671"/>
    </source>
</evidence>
<dbReference type="RefSeq" id="WP_107254839.1">
    <property type="nucleotide sequence ID" value="NZ_PYOC01000007.1"/>
</dbReference>
<dbReference type="Gene3D" id="2.60.40.1090">
    <property type="entry name" value="Fimbrial-type adhesion domain"/>
    <property type="match status" value="1"/>
</dbReference>
<evidence type="ECO:0000313" key="8">
    <source>
        <dbReference type="Proteomes" id="UP000241803"/>
    </source>
</evidence>
<dbReference type="GO" id="GO:0009289">
    <property type="term" value="C:pilus"/>
    <property type="evidence" value="ECO:0007669"/>
    <property type="project" value="UniProtKB-SubCell"/>
</dbReference>
<evidence type="ECO:0000313" key="7">
    <source>
        <dbReference type="EMBL" id="PSV45325.1"/>
    </source>
</evidence>
<feature type="chain" id="PRO_5015474392" description="Fimbrial-type adhesion domain-containing protein" evidence="5">
    <location>
        <begin position="23"/>
        <end position="185"/>
    </location>
</feature>
<keyword evidence="4" id="KW-0281">Fimbrium</keyword>
<name>A0A2T3L5Y9_9GAMM</name>
<comment type="caution">
    <text evidence="7">The sequence shown here is derived from an EMBL/GenBank/DDBJ whole genome shotgun (WGS) entry which is preliminary data.</text>
</comment>
<evidence type="ECO:0000256" key="5">
    <source>
        <dbReference type="SAM" id="SignalP"/>
    </source>
</evidence>
<dbReference type="PANTHER" id="PTHR33420">
    <property type="entry name" value="FIMBRIAL SUBUNIT ELFA-RELATED"/>
    <property type="match status" value="1"/>
</dbReference>
<keyword evidence="8" id="KW-1185">Reference proteome</keyword>
<dbReference type="Pfam" id="PF00419">
    <property type="entry name" value="Fimbrial"/>
    <property type="match status" value="1"/>
</dbReference>